<gene>
    <name evidence="2" type="ORF">OAN307_c29760</name>
</gene>
<dbReference type="EMBL" id="CP003740">
    <property type="protein sequence ID" value="AGI68526.1"/>
    <property type="molecule type" value="Genomic_DNA"/>
</dbReference>
<dbReference type="KEGG" id="oat:OAN307_c29760"/>
<evidence type="ECO:0000313" key="2">
    <source>
        <dbReference type="EMBL" id="AGI68526.1"/>
    </source>
</evidence>
<feature type="domain" description="Lipoprotein LPP20-like" evidence="1">
    <location>
        <begin position="67"/>
        <end position="158"/>
    </location>
</feature>
<sequence length="171" mass="18414">MRNFAILKLIKPYIALTFVITLGACNLSQGHFLGLGGNVSPTQNVVAIESALNATEVQVARQVVPTITGTGYATISAQPAHNINQKRLMAIRVARLDAMRDLTEQVHGLSLGGQTTVVDAILQNDTTRASVQGTIRGARTLRINPVGSDTYEVVLELDRDMIGHILQSARQ</sequence>
<accession>M9RDR3</accession>
<dbReference type="Proteomes" id="UP000005307">
    <property type="component" value="Chromosome"/>
</dbReference>
<evidence type="ECO:0000259" key="1">
    <source>
        <dbReference type="Pfam" id="PF02169"/>
    </source>
</evidence>
<dbReference type="OrthoDB" id="7348506at2"/>
<protein>
    <submittedName>
        <fullName evidence="2">Putative DUF400 family protein</fullName>
    </submittedName>
</protein>
<dbReference type="eggNOG" id="COG3018">
    <property type="taxonomic scope" value="Bacteria"/>
</dbReference>
<dbReference type="STRING" id="391626.OAN307_c29760"/>
<dbReference type="RefSeq" id="WP_015500515.1">
    <property type="nucleotide sequence ID" value="NC_020911.1"/>
</dbReference>
<name>M9RDR3_9RHOB</name>
<dbReference type="HOGENOM" id="CLU_129862_0_0_5"/>
<dbReference type="InterPro" id="IPR024952">
    <property type="entry name" value="LPP20-like_dom"/>
</dbReference>
<reference evidence="2 3" key="1">
    <citation type="journal article" date="2013" name="PLoS ONE">
        <title>Poles Apart: Arctic and Antarctic Octadecabacter strains Share High Genome Plasticity and a New Type of Xanthorhodopsin.</title>
        <authorList>
            <person name="Vollmers J."/>
            <person name="Voget S."/>
            <person name="Dietrich S."/>
            <person name="Gollnow K."/>
            <person name="Smits M."/>
            <person name="Meyer K."/>
            <person name="Brinkhoff T."/>
            <person name="Simon M."/>
            <person name="Daniel R."/>
        </authorList>
    </citation>
    <scope>NUCLEOTIDE SEQUENCE [LARGE SCALE GENOMIC DNA]</scope>
    <source>
        <strain evidence="2 3">307</strain>
    </source>
</reference>
<evidence type="ECO:0000313" key="3">
    <source>
        <dbReference type="Proteomes" id="UP000005307"/>
    </source>
</evidence>
<dbReference type="PROSITE" id="PS51257">
    <property type="entry name" value="PROKAR_LIPOPROTEIN"/>
    <property type="match status" value="1"/>
</dbReference>
<dbReference type="Pfam" id="PF02169">
    <property type="entry name" value="LPP20"/>
    <property type="match status" value="1"/>
</dbReference>
<proteinExistence type="predicted"/>
<organism evidence="2 3">
    <name type="scientific">Octadecabacter antarcticus 307</name>
    <dbReference type="NCBI Taxonomy" id="391626"/>
    <lineage>
        <taxon>Bacteria</taxon>
        <taxon>Pseudomonadati</taxon>
        <taxon>Pseudomonadota</taxon>
        <taxon>Alphaproteobacteria</taxon>
        <taxon>Rhodobacterales</taxon>
        <taxon>Roseobacteraceae</taxon>
        <taxon>Octadecabacter</taxon>
    </lineage>
</organism>
<keyword evidence="3" id="KW-1185">Reference proteome</keyword>
<dbReference type="AlphaFoldDB" id="M9RDR3"/>